<dbReference type="AlphaFoldDB" id="A0A1W2CQ27"/>
<dbReference type="PANTHER" id="PTHR42686:SF1">
    <property type="entry name" value="GH17980P-RELATED"/>
    <property type="match status" value="1"/>
</dbReference>
<feature type="domain" description="NADP-dependent oxidoreductase" evidence="1">
    <location>
        <begin position="25"/>
        <end position="311"/>
    </location>
</feature>
<evidence type="ECO:0000313" key="3">
    <source>
        <dbReference type="Proteomes" id="UP000192678"/>
    </source>
</evidence>
<dbReference type="EMBL" id="FWYB01000004">
    <property type="protein sequence ID" value="SMC87319.1"/>
    <property type="molecule type" value="Genomic_DNA"/>
</dbReference>
<dbReference type="InterPro" id="IPR020471">
    <property type="entry name" value="AKR"/>
</dbReference>
<dbReference type="GO" id="GO:0016491">
    <property type="term" value="F:oxidoreductase activity"/>
    <property type="evidence" value="ECO:0007669"/>
    <property type="project" value="InterPro"/>
</dbReference>
<dbReference type="GO" id="GO:0005829">
    <property type="term" value="C:cytosol"/>
    <property type="evidence" value="ECO:0007669"/>
    <property type="project" value="TreeGrafter"/>
</dbReference>
<gene>
    <name evidence="2" type="ORF">SAMN04488101_104191</name>
</gene>
<dbReference type="CDD" id="cd19090">
    <property type="entry name" value="AKR_AKR15A-like"/>
    <property type="match status" value="1"/>
</dbReference>
<protein>
    <submittedName>
        <fullName evidence="2">D-threo-aldose 1-dehydrogenase</fullName>
    </submittedName>
</protein>
<dbReference type="PANTHER" id="PTHR42686">
    <property type="entry name" value="GH17980P-RELATED"/>
    <property type="match status" value="1"/>
</dbReference>
<sequence>MIITVNSAMTNKLNDNLMKTDFLDRMVLGTAGLGGVWGKVDQQESIKTIIDAMECGVNHIDTAPAYGNAEELLGLALKQWSGRKPFLSTKVGRLKSFGVEGQHYDFSAKGMKRSIESSLKILGRTEVDLLLLHDPLHVPEAEFESVVNNLIELKRNGYSRYIGLGGNAPEGFLPYLQAGVFDVVMEFNKLNASNTESLDTMLPFCNQSKTTYYAASPLNMGLLGVSYSAFTNTPPEWLAKEQVNSAIRIHAVALKYGIPLSELSYRFLLNIPYDFKIVTGPSNRTEFRDLFNSLNLGPLPKAIYNEIVQINKNVLDESDR</sequence>
<reference evidence="2 3" key="1">
    <citation type="submission" date="2017-04" db="EMBL/GenBank/DDBJ databases">
        <authorList>
            <person name="Afonso C.L."/>
            <person name="Miller P.J."/>
            <person name="Scott M.A."/>
            <person name="Spackman E."/>
            <person name="Goraichik I."/>
            <person name="Dimitrov K.M."/>
            <person name="Suarez D.L."/>
            <person name="Swayne D.E."/>
        </authorList>
    </citation>
    <scope>NUCLEOTIDE SEQUENCE [LARGE SCALE GENOMIC DNA]</scope>
    <source>
        <strain evidence="2 3">DSM 19625</strain>
    </source>
</reference>
<evidence type="ECO:0000313" key="2">
    <source>
        <dbReference type="EMBL" id="SMC87319.1"/>
    </source>
</evidence>
<proteinExistence type="predicted"/>
<accession>A0A1W2CQ27</accession>
<dbReference type="InterPro" id="IPR023210">
    <property type="entry name" value="NADP_OxRdtase_dom"/>
</dbReference>
<dbReference type="STRING" id="475255.SAMN04488101_104191"/>
<evidence type="ECO:0000259" key="1">
    <source>
        <dbReference type="Pfam" id="PF00248"/>
    </source>
</evidence>
<dbReference type="Pfam" id="PF00248">
    <property type="entry name" value="Aldo_ket_red"/>
    <property type="match status" value="1"/>
</dbReference>
<dbReference type="PRINTS" id="PR00069">
    <property type="entry name" value="ALDKETRDTASE"/>
</dbReference>
<dbReference type="SUPFAM" id="SSF51430">
    <property type="entry name" value="NAD(P)-linked oxidoreductase"/>
    <property type="match status" value="1"/>
</dbReference>
<keyword evidence="3" id="KW-1185">Reference proteome</keyword>
<dbReference type="InterPro" id="IPR036812">
    <property type="entry name" value="NAD(P)_OxRdtase_dom_sf"/>
</dbReference>
<dbReference type="Gene3D" id="3.20.20.100">
    <property type="entry name" value="NADP-dependent oxidoreductase domain"/>
    <property type="match status" value="1"/>
</dbReference>
<organism evidence="2 3">
    <name type="scientific">Pedobacter nyackensis</name>
    <dbReference type="NCBI Taxonomy" id="475255"/>
    <lineage>
        <taxon>Bacteria</taxon>
        <taxon>Pseudomonadati</taxon>
        <taxon>Bacteroidota</taxon>
        <taxon>Sphingobacteriia</taxon>
        <taxon>Sphingobacteriales</taxon>
        <taxon>Sphingobacteriaceae</taxon>
        <taxon>Pedobacter</taxon>
    </lineage>
</organism>
<dbReference type="Proteomes" id="UP000192678">
    <property type="component" value="Unassembled WGS sequence"/>
</dbReference>
<name>A0A1W2CQ27_9SPHI</name>